<evidence type="ECO:0000259" key="3">
    <source>
        <dbReference type="Pfam" id="PF01636"/>
    </source>
</evidence>
<feature type="region of interest" description="Disordered" evidence="1">
    <location>
        <begin position="322"/>
        <end position="416"/>
    </location>
</feature>
<dbReference type="GO" id="GO:0016301">
    <property type="term" value="F:kinase activity"/>
    <property type="evidence" value="ECO:0007669"/>
    <property type="project" value="UniProtKB-KW"/>
</dbReference>
<feature type="compositionally biased region" description="Acidic residues" evidence="1">
    <location>
        <begin position="342"/>
        <end position="356"/>
    </location>
</feature>
<evidence type="ECO:0000256" key="1">
    <source>
        <dbReference type="SAM" id="MobiDB-lite"/>
    </source>
</evidence>
<feature type="domain" description="Aminoglycoside phosphotransferase" evidence="3">
    <location>
        <begin position="49"/>
        <end position="262"/>
    </location>
</feature>
<keyword evidence="5" id="KW-1185">Reference proteome</keyword>
<accession>A0A2A9E4H4</accession>
<dbReference type="Gene3D" id="3.90.1200.10">
    <property type="match status" value="1"/>
</dbReference>
<keyword evidence="2" id="KW-0732">Signal</keyword>
<keyword evidence="4" id="KW-0418">Kinase</keyword>
<feature type="signal peptide" evidence="2">
    <location>
        <begin position="1"/>
        <end position="20"/>
    </location>
</feature>
<evidence type="ECO:0000256" key="2">
    <source>
        <dbReference type="SAM" id="SignalP"/>
    </source>
</evidence>
<gene>
    <name evidence="4" type="ORF">ATL42_1752</name>
</gene>
<evidence type="ECO:0000313" key="5">
    <source>
        <dbReference type="Proteomes" id="UP000225548"/>
    </source>
</evidence>
<dbReference type="Proteomes" id="UP000225548">
    <property type="component" value="Unassembled WGS sequence"/>
</dbReference>
<keyword evidence="4" id="KW-0808">Transferase</keyword>
<sequence>MISARSAYRWCVHRSPLALAALSTLAVPGLDVHHVLPVPGPDGFDCAVAIDSESRRWVVRAPSTAAAGAALEAEAAFLAGLEAHVDSGLLPFVVPRPAGFVALPDGGRAVVYEEPPGHPVKVHRLQPGPGMAASVGRAVAALHELPVSLVEASGHPTYSAEEYRQRRLSEVDEAAKTGRVPATLLRRWERSLEDVSVWRFRPTITHTALCPENVLVQAGQVSALTDFFEVQVGDPADDLAWLLVSATQEAADSLMEAYQIRRTELIDPHLVDRALLASELALARWLLHGVRNDAPDVVEDAVGMLKDLDRAATEVGAFSVASAGWDDPAPESHETPAPASDETADEEPDELPDEEPYAVPDYERVMPRPLGDVATTSYSVVGQDAPGPAETGDEPAGDEPGRSAEHDGNEDGSRET</sequence>
<evidence type="ECO:0000313" key="4">
    <source>
        <dbReference type="EMBL" id="PFG33858.1"/>
    </source>
</evidence>
<dbReference type="InterPro" id="IPR011009">
    <property type="entry name" value="Kinase-like_dom_sf"/>
</dbReference>
<dbReference type="AlphaFoldDB" id="A0A2A9E4H4"/>
<feature type="compositionally biased region" description="Basic and acidic residues" evidence="1">
    <location>
        <begin position="399"/>
        <end position="416"/>
    </location>
</feature>
<reference evidence="4 5" key="1">
    <citation type="submission" date="2017-10" db="EMBL/GenBank/DDBJ databases">
        <title>Sequencing the genomes of 1000 actinobacteria strains.</title>
        <authorList>
            <person name="Klenk H.-P."/>
        </authorList>
    </citation>
    <scope>NUCLEOTIDE SEQUENCE [LARGE SCALE GENOMIC DNA]</scope>
    <source>
        <strain evidence="4 5">DSM 18966</strain>
    </source>
</reference>
<organism evidence="4 5">
    <name type="scientific">Sanguibacter antarcticus</name>
    <dbReference type="NCBI Taxonomy" id="372484"/>
    <lineage>
        <taxon>Bacteria</taxon>
        <taxon>Bacillati</taxon>
        <taxon>Actinomycetota</taxon>
        <taxon>Actinomycetes</taxon>
        <taxon>Micrococcales</taxon>
        <taxon>Sanguibacteraceae</taxon>
        <taxon>Sanguibacter</taxon>
    </lineage>
</organism>
<name>A0A2A9E4H4_9MICO</name>
<dbReference type="InterPro" id="IPR002575">
    <property type="entry name" value="Aminoglycoside_PTrfase"/>
</dbReference>
<protein>
    <submittedName>
        <fullName evidence="4">Aminoglycoside phosphotransferase (APT) family kinase protein</fullName>
    </submittedName>
</protein>
<comment type="caution">
    <text evidence="4">The sequence shown here is derived from an EMBL/GenBank/DDBJ whole genome shotgun (WGS) entry which is preliminary data.</text>
</comment>
<dbReference type="Pfam" id="PF01636">
    <property type="entry name" value="APH"/>
    <property type="match status" value="1"/>
</dbReference>
<proteinExistence type="predicted"/>
<dbReference type="SUPFAM" id="SSF56112">
    <property type="entry name" value="Protein kinase-like (PK-like)"/>
    <property type="match status" value="1"/>
</dbReference>
<dbReference type="EMBL" id="PDJG01000001">
    <property type="protein sequence ID" value="PFG33858.1"/>
    <property type="molecule type" value="Genomic_DNA"/>
</dbReference>
<feature type="chain" id="PRO_5012925031" evidence="2">
    <location>
        <begin position="21"/>
        <end position="416"/>
    </location>
</feature>